<accession>A0AAV4DHX3</accession>
<reference evidence="2 3" key="1">
    <citation type="journal article" date="2021" name="Elife">
        <title>Chloroplast acquisition without the gene transfer in kleptoplastic sea slugs, Plakobranchus ocellatus.</title>
        <authorList>
            <person name="Maeda T."/>
            <person name="Takahashi S."/>
            <person name="Yoshida T."/>
            <person name="Shimamura S."/>
            <person name="Takaki Y."/>
            <person name="Nagai Y."/>
            <person name="Toyoda A."/>
            <person name="Suzuki Y."/>
            <person name="Arimoto A."/>
            <person name="Ishii H."/>
            <person name="Satoh N."/>
            <person name="Nishiyama T."/>
            <person name="Hasebe M."/>
            <person name="Maruyama T."/>
            <person name="Minagawa J."/>
            <person name="Obokata J."/>
            <person name="Shigenobu S."/>
        </authorList>
    </citation>
    <scope>NUCLEOTIDE SEQUENCE [LARGE SCALE GENOMIC DNA]</scope>
</reference>
<dbReference type="AlphaFoldDB" id="A0AAV4DHX3"/>
<gene>
    <name evidence="2" type="ORF">PoB_007033900</name>
</gene>
<feature type="compositionally biased region" description="Polar residues" evidence="1">
    <location>
        <begin position="1"/>
        <end position="12"/>
    </location>
</feature>
<feature type="region of interest" description="Disordered" evidence="1">
    <location>
        <begin position="1"/>
        <end position="40"/>
    </location>
</feature>
<sequence length="86" mass="8930">MTNTPATTNFTCSPFSHSSSSSSSFSYSSSSFSSSSSSHPLFPRACCFSRVQPSQQTWPALGWAGFTCYWLALATAAAPSTPGSGG</sequence>
<organism evidence="2 3">
    <name type="scientific">Plakobranchus ocellatus</name>
    <dbReference type="NCBI Taxonomy" id="259542"/>
    <lineage>
        <taxon>Eukaryota</taxon>
        <taxon>Metazoa</taxon>
        <taxon>Spiralia</taxon>
        <taxon>Lophotrochozoa</taxon>
        <taxon>Mollusca</taxon>
        <taxon>Gastropoda</taxon>
        <taxon>Heterobranchia</taxon>
        <taxon>Euthyneura</taxon>
        <taxon>Panpulmonata</taxon>
        <taxon>Sacoglossa</taxon>
        <taxon>Placobranchoidea</taxon>
        <taxon>Plakobranchidae</taxon>
        <taxon>Plakobranchus</taxon>
    </lineage>
</organism>
<name>A0AAV4DHX3_9GAST</name>
<comment type="caution">
    <text evidence="2">The sequence shown here is derived from an EMBL/GenBank/DDBJ whole genome shotgun (WGS) entry which is preliminary data.</text>
</comment>
<evidence type="ECO:0000313" key="3">
    <source>
        <dbReference type="Proteomes" id="UP000735302"/>
    </source>
</evidence>
<keyword evidence="3" id="KW-1185">Reference proteome</keyword>
<evidence type="ECO:0000256" key="1">
    <source>
        <dbReference type="SAM" id="MobiDB-lite"/>
    </source>
</evidence>
<feature type="compositionally biased region" description="Low complexity" evidence="1">
    <location>
        <begin position="13"/>
        <end position="38"/>
    </location>
</feature>
<dbReference type="EMBL" id="BLXT01007928">
    <property type="protein sequence ID" value="GFO43834.1"/>
    <property type="molecule type" value="Genomic_DNA"/>
</dbReference>
<proteinExistence type="predicted"/>
<dbReference type="Proteomes" id="UP000735302">
    <property type="component" value="Unassembled WGS sequence"/>
</dbReference>
<evidence type="ECO:0000313" key="2">
    <source>
        <dbReference type="EMBL" id="GFO43834.1"/>
    </source>
</evidence>
<protein>
    <submittedName>
        <fullName evidence="2">Uncharacterized protein</fullName>
    </submittedName>
</protein>